<sequence length="105" mass="11363">MLGLTLIGDPVQALVVALATLSTAIGLLIGYQAYRGFRRHDSRPMQLLSIGLLLLTAVTYSISFGGSILLREGIIPLAYRDAHTVLVRVTQLAGLSCILYSLYSR</sequence>
<keyword evidence="1" id="KW-0812">Transmembrane</keyword>
<feature type="transmembrane region" description="Helical" evidence="1">
    <location>
        <begin position="12"/>
        <end position="34"/>
    </location>
</feature>
<organism evidence="2 3">
    <name type="scientific">Haloarchaeobius iranensis</name>
    <dbReference type="NCBI Taxonomy" id="996166"/>
    <lineage>
        <taxon>Archaea</taxon>
        <taxon>Methanobacteriati</taxon>
        <taxon>Methanobacteriota</taxon>
        <taxon>Stenosarchaea group</taxon>
        <taxon>Halobacteria</taxon>
        <taxon>Halobacteriales</taxon>
        <taxon>Halorubellaceae</taxon>
        <taxon>Haloarchaeobius</taxon>
    </lineage>
</organism>
<evidence type="ECO:0000313" key="3">
    <source>
        <dbReference type="Proteomes" id="UP000199370"/>
    </source>
</evidence>
<dbReference type="RefSeq" id="WP_089734705.1">
    <property type="nucleotide sequence ID" value="NZ_FNIA01000016.1"/>
</dbReference>
<keyword evidence="1" id="KW-0472">Membrane</keyword>
<dbReference type="Pfam" id="PF24365">
    <property type="entry name" value="DUF7521"/>
    <property type="match status" value="1"/>
</dbReference>
<feature type="transmembrane region" description="Helical" evidence="1">
    <location>
        <begin position="82"/>
        <end position="103"/>
    </location>
</feature>
<evidence type="ECO:0000256" key="1">
    <source>
        <dbReference type="SAM" id="Phobius"/>
    </source>
</evidence>
<proteinExistence type="predicted"/>
<keyword evidence="1" id="KW-1133">Transmembrane helix</keyword>
<evidence type="ECO:0000313" key="2">
    <source>
        <dbReference type="EMBL" id="SDN12166.1"/>
    </source>
</evidence>
<accession>A0A1G9YUX4</accession>
<dbReference type="OrthoDB" id="221164at2157"/>
<dbReference type="STRING" id="996166.SAMN05192554_1166"/>
<dbReference type="EMBL" id="FNIA01000016">
    <property type="protein sequence ID" value="SDN12166.1"/>
    <property type="molecule type" value="Genomic_DNA"/>
</dbReference>
<dbReference type="AlphaFoldDB" id="A0A1G9YUX4"/>
<feature type="transmembrane region" description="Helical" evidence="1">
    <location>
        <begin position="46"/>
        <end position="70"/>
    </location>
</feature>
<name>A0A1G9YUX4_9EURY</name>
<reference evidence="2 3" key="1">
    <citation type="submission" date="2016-10" db="EMBL/GenBank/DDBJ databases">
        <authorList>
            <person name="de Groot N.N."/>
        </authorList>
    </citation>
    <scope>NUCLEOTIDE SEQUENCE [LARGE SCALE GENOMIC DNA]</scope>
    <source>
        <strain evidence="3">EB21,IBRC-M 10013,KCTC 4048</strain>
    </source>
</reference>
<dbReference type="Proteomes" id="UP000199370">
    <property type="component" value="Unassembled WGS sequence"/>
</dbReference>
<gene>
    <name evidence="2" type="ORF">SAMN05192554_1166</name>
</gene>
<protein>
    <submittedName>
        <fullName evidence="2">Uncharacterized protein</fullName>
    </submittedName>
</protein>
<dbReference type="InterPro" id="IPR055943">
    <property type="entry name" value="DUF7521"/>
</dbReference>
<keyword evidence="3" id="KW-1185">Reference proteome</keyword>